<reference evidence="2" key="1">
    <citation type="submission" date="2023-07" db="EMBL/GenBank/DDBJ databases">
        <authorList>
            <consortium name="CYATHOMIX"/>
        </authorList>
    </citation>
    <scope>NUCLEOTIDE SEQUENCE</scope>
    <source>
        <strain evidence="2">N/A</strain>
    </source>
</reference>
<feature type="transmembrane region" description="Helical" evidence="1">
    <location>
        <begin position="12"/>
        <end position="28"/>
    </location>
</feature>
<comment type="caution">
    <text evidence="2">The sequence shown here is derived from an EMBL/GenBank/DDBJ whole genome shotgun (WGS) entry which is preliminary data.</text>
</comment>
<keyword evidence="1" id="KW-0812">Transmembrane</keyword>
<evidence type="ECO:0000256" key="1">
    <source>
        <dbReference type="SAM" id="Phobius"/>
    </source>
</evidence>
<dbReference type="Pfam" id="PF03269">
    <property type="entry name" value="DUF268"/>
    <property type="match status" value="1"/>
</dbReference>
<gene>
    <name evidence="2" type="ORF">CYNAS_LOCUS816</name>
</gene>
<sequence length="308" mass="35002">MKIHCTYQKPSSLIATFTILAIIMLFMRDGRISSEAAEKVKNQFENRFEFMSRRDVIWTAKGPVTYEEVDNNVFRPNNLKIVEYTYPIPRLDFIQKPSCAKTFEDWLAIASKEVPEIPPREIEEEYKNAFLLNGYTELHPGNYFNAKKRMGGVVWGNISTLMAASDPVVAYEKEGLAVHHALRKYPVKNMTGFVIGSQWAWVEVLALRSGAAEVLTVEYRETKIVGTERIKYVHPIKFAEQWSEGMGKFDFAISFSSIEHSGLGRYGDPIDPVGDLREAQKVLCLLKEGGCRFACPKNDSAQVKNHYG</sequence>
<protein>
    <submittedName>
        <fullName evidence="2">Uncharacterized protein</fullName>
    </submittedName>
</protein>
<organism evidence="2 3">
    <name type="scientific">Cylicocyclus nassatus</name>
    <name type="common">Nematode worm</name>
    <dbReference type="NCBI Taxonomy" id="53992"/>
    <lineage>
        <taxon>Eukaryota</taxon>
        <taxon>Metazoa</taxon>
        <taxon>Ecdysozoa</taxon>
        <taxon>Nematoda</taxon>
        <taxon>Chromadorea</taxon>
        <taxon>Rhabditida</taxon>
        <taxon>Rhabditina</taxon>
        <taxon>Rhabditomorpha</taxon>
        <taxon>Strongyloidea</taxon>
        <taxon>Strongylidae</taxon>
        <taxon>Cylicocyclus</taxon>
    </lineage>
</organism>
<dbReference type="EMBL" id="CATQJL010000001">
    <property type="protein sequence ID" value="CAJ0588833.1"/>
    <property type="molecule type" value="Genomic_DNA"/>
</dbReference>
<accession>A0AA36GF97</accession>
<dbReference type="InterPro" id="IPR004951">
    <property type="entry name" value="DUF268_CAE_spp"/>
</dbReference>
<keyword evidence="1" id="KW-1133">Transmembrane helix</keyword>
<name>A0AA36GF97_CYLNA</name>
<keyword evidence="3" id="KW-1185">Reference proteome</keyword>
<keyword evidence="1" id="KW-0472">Membrane</keyword>
<evidence type="ECO:0000313" key="2">
    <source>
        <dbReference type="EMBL" id="CAJ0588833.1"/>
    </source>
</evidence>
<dbReference type="Proteomes" id="UP001176961">
    <property type="component" value="Unassembled WGS sequence"/>
</dbReference>
<evidence type="ECO:0000313" key="3">
    <source>
        <dbReference type="Proteomes" id="UP001176961"/>
    </source>
</evidence>
<proteinExistence type="predicted"/>
<dbReference type="AlphaFoldDB" id="A0AA36GF97"/>